<evidence type="ECO:0000313" key="8">
    <source>
        <dbReference type="EMBL" id="EWC89510.1"/>
    </source>
</evidence>
<evidence type="ECO:0000256" key="1">
    <source>
        <dbReference type="ARBA" id="ARBA00004141"/>
    </source>
</evidence>
<evidence type="ECO:0000256" key="6">
    <source>
        <dbReference type="ARBA" id="ARBA00023136"/>
    </source>
</evidence>
<dbReference type="InterPro" id="IPR013936">
    <property type="entry name" value="CRT-like"/>
</dbReference>
<evidence type="ECO:0000256" key="3">
    <source>
        <dbReference type="ARBA" id="ARBA00022448"/>
    </source>
</evidence>
<keyword evidence="6 7" id="KW-0472">Membrane</keyword>
<organism evidence="8 9">
    <name type="scientific">Plasmodium falciparum (isolate NF54)</name>
    <dbReference type="NCBI Taxonomy" id="5843"/>
    <lineage>
        <taxon>Eukaryota</taxon>
        <taxon>Sar</taxon>
        <taxon>Alveolata</taxon>
        <taxon>Apicomplexa</taxon>
        <taxon>Aconoidasida</taxon>
        <taxon>Haemosporida</taxon>
        <taxon>Plasmodiidae</taxon>
        <taxon>Plasmodium</taxon>
        <taxon>Plasmodium (Laverania)</taxon>
    </lineage>
</organism>
<dbReference type="GO" id="GO:0016020">
    <property type="term" value="C:membrane"/>
    <property type="evidence" value="ECO:0007669"/>
    <property type="project" value="UniProtKB-SubCell"/>
</dbReference>
<accession>W7K959</accession>
<keyword evidence="4 7" id="KW-0812">Transmembrane</keyword>
<dbReference type="EMBL" id="KE123773">
    <property type="protein sequence ID" value="EWC89510.1"/>
    <property type="molecule type" value="Genomic_DNA"/>
</dbReference>
<proteinExistence type="inferred from homology"/>
<evidence type="ECO:0000256" key="7">
    <source>
        <dbReference type="SAM" id="Phobius"/>
    </source>
</evidence>
<sequence>MIYHLYNYLGAVIIVVTIALVEMKLSFETQEENSIIFNLVLISALITIISVNNKYTHKKNNQKNSSKNDERYRELDNLVQEGSKYPKMEIWNDINE</sequence>
<protein>
    <submittedName>
        <fullName evidence="8">Chloroquine resistance transporter</fullName>
    </submittedName>
</protein>
<evidence type="ECO:0000313" key="9">
    <source>
        <dbReference type="Proteomes" id="UP000030673"/>
    </source>
</evidence>
<keyword evidence="5 7" id="KW-1133">Transmembrane helix</keyword>
<dbReference type="Pfam" id="PF08627">
    <property type="entry name" value="CRT-like"/>
    <property type="match status" value="1"/>
</dbReference>
<comment type="similarity">
    <text evidence="2">Belongs to the CRT-like transporter family.</text>
</comment>
<dbReference type="AlphaFoldDB" id="W7K959"/>
<comment type="subcellular location">
    <subcellularLocation>
        <location evidence="1">Membrane</location>
        <topology evidence="1">Multi-pass membrane protein</topology>
    </subcellularLocation>
</comment>
<reference evidence="8 9" key="1">
    <citation type="submission" date="2013-02" db="EMBL/GenBank/DDBJ databases">
        <title>The Genome Sequence of Plasmodium falciparum NF54.</title>
        <authorList>
            <consortium name="The Broad Institute Genome Sequencing Platform"/>
            <consortium name="The Broad Institute Genome Sequencing Center for Infectious Disease"/>
            <person name="Neafsey D."/>
            <person name="Cheeseman I."/>
            <person name="Volkman S."/>
            <person name="Adams J."/>
            <person name="Walker B."/>
            <person name="Young S.K."/>
            <person name="Zeng Q."/>
            <person name="Gargeya S."/>
            <person name="Fitzgerald M."/>
            <person name="Haas B."/>
            <person name="Abouelleil A."/>
            <person name="Alvarado L."/>
            <person name="Arachchi H.M."/>
            <person name="Berlin A.M."/>
            <person name="Chapman S.B."/>
            <person name="Dewar J."/>
            <person name="Goldberg J."/>
            <person name="Griggs A."/>
            <person name="Gujja S."/>
            <person name="Hansen M."/>
            <person name="Howarth C."/>
            <person name="Imamovic A."/>
            <person name="Larimer J."/>
            <person name="McCowan C."/>
            <person name="Murphy C."/>
            <person name="Neiman D."/>
            <person name="Pearson M."/>
            <person name="Priest M."/>
            <person name="Roberts A."/>
            <person name="Saif S."/>
            <person name="Shea T."/>
            <person name="Sisk P."/>
            <person name="Sykes S."/>
            <person name="Wortman J."/>
            <person name="Nusbaum C."/>
            <person name="Birren B."/>
        </authorList>
    </citation>
    <scope>NUCLEOTIDE SEQUENCE [LARGE SCALE GENOMIC DNA]</scope>
    <source>
        <strain evidence="8 9">NF54</strain>
    </source>
</reference>
<keyword evidence="9" id="KW-1185">Reference proteome</keyword>
<feature type="transmembrane region" description="Helical" evidence="7">
    <location>
        <begin position="35"/>
        <end position="53"/>
    </location>
</feature>
<keyword evidence="3" id="KW-0813">Transport</keyword>
<evidence type="ECO:0000256" key="5">
    <source>
        <dbReference type="ARBA" id="ARBA00022989"/>
    </source>
</evidence>
<dbReference type="Proteomes" id="UP000030673">
    <property type="component" value="Unassembled WGS sequence"/>
</dbReference>
<name>W7K959_PLAFO</name>
<gene>
    <name evidence="8" type="ORF">PFNF54_01725</name>
</gene>
<feature type="transmembrane region" description="Helical" evidence="7">
    <location>
        <begin position="5"/>
        <end position="23"/>
    </location>
</feature>
<evidence type="ECO:0000256" key="4">
    <source>
        <dbReference type="ARBA" id="ARBA00022692"/>
    </source>
</evidence>
<evidence type="ECO:0000256" key="2">
    <source>
        <dbReference type="ARBA" id="ARBA00006690"/>
    </source>
</evidence>